<accession>A0A8S5TLU3</accession>
<proteinExistence type="predicted"/>
<reference evidence="1" key="1">
    <citation type="journal article" date="2021" name="Proc. Natl. Acad. Sci. U.S.A.">
        <title>A Catalog of Tens of Thousands of Viruses from Human Metagenomes Reveals Hidden Associations with Chronic Diseases.</title>
        <authorList>
            <person name="Tisza M.J."/>
            <person name="Buck C.B."/>
        </authorList>
    </citation>
    <scope>NUCLEOTIDE SEQUENCE</scope>
    <source>
        <strain evidence="1">CtvWR21</strain>
    </source>
</reference>
<sequence>MVIVDGIGYDIDVLHLKRTADFLDKYAERTESGDLKRELIGVYFNYKLELGPGIKPDEYARFWRKLTEPVEFHTVTVPDEAGDYTFKAYFSNVGDELLRKKGAKNYWKGLTVNFIAKEPART</sequence>
<name>A0A8S5TLU3_9CAUD</name>
<protein>
    <submittedName>
        <fullName evidence="1">Uncharacterized protein</fullName>
    </submittedName>
</protein>
<evidence type="ECO:0000313" key="1">
    <source>
        <dbReference type="EMBL" id="DAF64261.1"/>
    </source>
</evidence>
<organism evidence="1">
    <name type="scientific">Siphoviridae sp. ctvWR21</name>
    <dbReference type="NCBI Taxonomy" id="2827966"/>
    <lineage>
        <taxon>Viruses</taxon>
        <taxon>Duplodnaviria</taxon>
        <taxon>Heunggongvirae</taxon>
        <taxon>Uroviricota</taxon>
        <taxon>Caudoviricetes</taxon>
    </lineage>
</organism>
<dbReference type="EMBL" id="BK032854">
    <property type="protein sequence ID" value="DAF64261.1"/>
    <property type="molecule type" value="Genomic_DNA"/>
</dbReference>